<protein>
    <submittedName>
        <fullName evidence="3">Hemerythrin HHE cation binding domain protein</fullName>
    </submittedName>
</protein>
<dbReference type="STRING" id="523844.MSTHT_1260"/>
<sequence length="150" mass="17801">METIYTILKEEHDQLAELLQQAVADSSKVSFLNIKIRAEPHMMGEEKFVYPRLEETEELRDLIAKAYNEHNEAKTLISEMDAMEERDESWTSKLRELKQSIDHHVKEEESKVFERARNILSQQEAEKLAKQYVEFKRSYMNRVETGKRPI</sequence>
<feature type="domain" description="Hemerythrin-like" evidence="2">
    <location>
        <begin position="3"/>
        <end position="115"/>
    </location>
</feature>
<dbReference type="Gene3D" id="1.20.120.520">
    <property type="entry name" value="nmb1532 protein domain like"/>
    <property type="match status" value="1"/>
</dbReference>
<dbReference type="GeneID" id="41603398"/>
<evidence type="ECO:0000256" key="1">
    <source>
        <dbReference type="SAM" id="Coils"/>
    </source>
</evidence>
<accession>A0A0E3KPL9</accession>
<dbReference type="OrthoDB" id="106962at2157"/>
<dbReference type="Pfam" id="PF01814">
    <property type="entry name" value="Hemerythrin"/>
    <property type="match status" value="1"/>
</dbReference>
<name>A0A0E3KPL9_METTT</name>
<evidence type="ECO:0000313" key="4">
    <source>
        <dbReference type="Proteomes" id="UP000066529"/>
    </source>
</evidence>
<gene>
    <name evidence="3" type="ORF">MSTHT_1260</name>
</gene>
<dbReference type="PANTHER" id="PTHR35585">
    <property type="entry name" value="HHE DOMAIN PROTEIN (AFU_ORTHOLOGUE AFUA_4G00730)"/>
    <property type="match status" value="1"/>
</dbReference>
<dbReference type="Proteomes" id="UP000066529">
    <property type="component" value="Chromosome"/>
</dbReference>
<evidence type="ECO:0000313" key="3">
    <source>
        <dbReference type="EMBL" id="AKB13018.1"/>
    </source>
</evidence>
<dbReference type="PATRIC" id="fig|523844.20.peg.1590"/>
<dbReference type="HOGENOM" id="CLU_079417_6_1_2"/>
<reference evidence="3 4" key="1">
    <citation type="submission" date="2014-07" db="EMBL/GenBank/DDBJ databases">
        <title>Methanogenic archaea and the global carbon cycle.</title>
        <authorList>
            <person name="Henriksen J.R."/>
            <person name="Luke J."/>
            <person name="Reinhart S."/>
            <person name="Benedict M.N."/>
            <person name="Youngblut N.D."/>
            <person name="Metcalf M.E."/>
            <person name="Whitaker R.J."/>
            <person name="Metcalf W.W."/>
        </authorList>
    </citation>
    <scope>NUCLEOTIDE SEQUENCE [LARGE SCALE GENOMIC DNA]</scope>
    <source>
        <strain evidence="4">ATCC 43570 / DSM 1825 / OCM 12 / VKM B-1830 / TM-1</strain>
    </source>
</reference>
<evidence type="ECO:0000259" key="2">
    <source>
        <dbReference type="Pfam" id="PF01814"/>
    </source>
</evidence>
<dbReference type="KEGG" id="mthr:MSTHT_1260"/>
<dbReference type="PANTHER" id="PTHR35585:SF1">
    <property type="entry name" value="HHE DOMAIN PROTEIN (AFU_ORTHOLOGUE AFUA_4G00730)"/>
    <property type="match status" value="1"/>
</dbReference>
<proteinExistence type="predicted"/>
<organism evidence="3 4">
    <name type="scientific">Methanosarcina thermophila (strain ATCC 43570 / DSM 1825 / OCM 12 / VKM B-1830 / TM-1)</name>
    <dbReference type="NCBI Taxonomy" id="523844"/>
    <lineage>
        <taxon>Archaea</taxon>
        <taxon>Methanobacteriati</taxon>
        <taxon>Methanobacteriota</taxon>
        <taxon>Stenosarchaea group</taxon>
        <taxon>Methanomicrobia</taxon>
        <taxon>Methanosarcinales</taxon>
        <taxon>Methanosarcinaceae</taxon>
        <taxon>Methanosarcina</taxon>
    </lineage>
</organism>
<feature type="coiled-coil region" evidence="1">
    <location>
        <begin position="80"/>
        <end position="126"/>
    </location>
</feature>
<keyword evidence="1" id="KW-0175">Coiled coil</keyword>
<dbReference type="RefSeq" id="WP_048167102.1">
    <property type="nucleotide sequence ID" value="NZ_CP009501.1"/>
</dbReference>
<dbReference type="AlphaFoldDB" id="A0A0E3KPL9"/>
<dbReference type="EMBL" id="CP009501">
    <property type="protein sequence ID" value="AKB13018.1"/>
    <property type="molecule type" value="Genomic_DNA"/>
</dbReference>
<dbReference type="InterPro" id="IPR012312">
    <property type="entry name" value="Hemerythrin-like"/>
</dbReference>